<sequence length="112" mass="13613">MIDELLKRIERLEYHQQLLIQLVDHTKKTFTKLIIQKNLGPEEVEEFHRLCEYLNKKMKEQKAEGFLYFHPLLKEFSEKVNKKLDVHETIECCLNEGLHLELMRELIKYLED</sequence>
<keyword evidence="2" id="KW-1185">Reference proteome</keyword>
<protein>
    <submittedName>
        <fullName evidence="1">YhaI family protein</fullName>
    </submittedName>
</protein>
<dbReference type="Pfam" id="PF08963">
    <property type="entry name" value="DUF1878"/>
    <property type="match status" value="1"/>
</dbReference>
<comment type="caution">
    <text evidence="1">The sequence shown here is derived from an EMBL/GenBank/DDBJ whole genome shotgun (WGS) entry which is preliminary data.</text>
</comment>
<proteinExistence type="predicted"/>
<dbReference type="RefSeq" id="WP_263062422.1">
    <property type="nucleotide sequence ID" value="NZ_JAOUSE010000091.1"/>
</dbReference>
<name>A0ABT2WJL4_9BACI</name>
<evidence type="ECO:0000313" key="1">
    <source>
        <dbReference type="EMBL" id="MCU9595884.1"/>
    </source>
</evidence>
<dbReference type="Proteomes" id="UP001208656">
    <property type="component" value="Unassembled WGS sequence"/>
</dbReference>
<organism evidence="1 2">
    <name type="scientific">Pallidibacillus thermolactis</name>
    <dbReference type="NCBI Taxonomy" id="251051"/>
    <lineage>
        <taxon>Bacteria</taxon>
        <taxon>Bacillati</taxon>
        <taxon>Bacillota</taxon>
        <taxon>Bacilli</taxon>
        <taxon>Bacillales</taxon>
        <taxon>Bacillaceae</taxon>
        <taxon>Pallidibacillus</taxon>
    </lineage>
</organism>
<gene>
    <name evidence="1" type="ORF">OEV82_15915</name>
</gene>
<dbReference type="InterPro" id="IPR035945">
    <property type="entry name" value="YhaI-like_sf"/>
</dbReference>
<dbReference type="InterPro" id="IPR015058">
    <property type="entry name" value="DUF1878"/>
</dbReference>
<dbReference type="Gene3D" id="1.10.3750.10">
    <property type="entry name" value="YhaI-like"/>
    <property type="match status" value="1"/>
</dbReference>
<reference evidence="1 2" key="1">
    <citation type="submission" date="2022-10" db="EMBL/GenBank/DDBJ databases">
        <title>Description of Fervidibacillus gen. nov. in the family Fervidibacillaceae fam. nov. with two species, Fervidibacillus albus sp. nov., and Fervidibacillus halotolerans sp. nov., isolated from tidal flat sediments.</title>
        <authorList>
            <person name="Kwon K.K."/>
            <person name="Yang S.-H."/>
        </authorList>
    </citation>
    <scope>NUCLEOTIDE SEQUENCE [LARGE SCALE GENOMIC DNA]</scope>
    <source>
        <strain evidence="1 2">DSM 23332</strain>
    </source>
</reference>
<dbReference type="EMBL" id="JAOUSE010000091">
    <property type="protein sequence ID" value="MCU9595884.1"/>
    <property type="molecule type" value="Genomic_DNA"/>
</dbReference>
<dbReference type="SUPFAM" id="SSF109915">
    <property type="entry name" value="Hypothetical protein YhaI"/>
    <property type="match status" value="1"/>
</dbReference>
<accession>A0ABT2WJL4</accession>
<evidence type="ECO:0000313" key="2">
    <source>
        <dbReference type="Proteomes" id="UP001208656"/>
    </source>
</evidence>